<dbReference type="EMBL" id="FQ312005">
    <property type="protein sequence ID" value="CBW25691.1"/>
    <property type="molecule type" value="Genomic_DNA"/>
</dbReference>
<dbReference type="PANTHER" id="PTHR30408">
    <property type="entry name" value="TYPE-1 RESTRICTION ENZYME ECOKI SPECIFICITY PROTEIN"/>
    <property type="match status" value="1"/>
</dbReference>
<feature type="coiled-coil region" evidence="4">
    <location>
        <begin position="136"/>
        <end position="183"/>
    </location>
</feature>
<dbReference type="SUPFAM" id="SSF116734">
    <property type="entry name" value="DNA methylase specificity domain"/>
    <property type="match status" value="2"/>
</dbReference>
<keyword evidence="2" id="KW-0680">Restriction system</keyword>
<feature type="domain" description="Type I restriction modification DNA specificity" evidence="5">
    <location>
        <begin position="4"/>
        <end position="174"/>
    </location>
</feature>
<organism evidence="6 7">
    <name type="scientific">Halobacteriovorax marinus (strain ATCC BAA-682 / DSM 15412 / SJ)</name>
    <name type="common">Bacteriovorax marinus</name>
    <dbReference type="NCBI Taxonomy" id="862908"/>
    <lineage>
        <taxon>Bacteria</taxon>
        <taxon>Pseudomonadati</taxon>
        <taxon>Bdellovibrionota</taxon>
        <taxon>Bacteriovoracia</taxon>
        <taxon>Bacteriovoracales</taxon>
        <taxon>Halobacteriovoraceae</taxon>
        <taxon>Halobacteriovorax</taxon>
    </lineage>
</organism>
<evidence type="ECO:0000256" key="1">
    <source>
        <dbReference type="ARBA" id="ARBA00010923"/>
    </source>
</evidence>
<keyword evidence="7" id="KW-1185">Reference proteome</keyword>
<dbReference type="PATRIC" id="fig|862908.3.peg.755"/>
<evidence type="ECO:0000256" key="3">
    <source>
        <dbReference type="ARBA" id="ARBA00023125"/>
    </source>
</evidence>
<dbReference type="eggNOG" id="COG0732">
    <property type="taxonomic scope" value="Bacteria"/>
</dbReference>
<dbReference type="Proteomes" id="UP000008963">
    <property type="component" value="Chromosome"/>
</dbReference>
<dbReference type="AlphaFoldDB" id="E1X5X4"/>
<accession>E1X5X4</accession>
<dbReference type="GO" id="GO:0009307">
    <property type="term" value="P:DNA restriction-modification system"/>
    <property type="evidence" value="ECO:0007669"/>
    <property type="project" value="UniProtKB-KW"/>
</dbReference>
<dbReference type="Pfam" id="PF01420">
    <property type="entry name" value="Methylase_S"/>
    <property type="match status" value="2"/>
</dbReference>
<dbReference type="RefSeq" id="WP_014243476.1">
    <property type="nucleotide sequence ID" value="NC_016620.1"/>
</dbReference>
<evidence type="ECO:0000313" key="6">
    <source>
        <dbReference type="EMBL" id="CBW25691.1"/>
    </source>
</evidence>
<dbReference type="REBASE" id="32676">
    <property type="entry name" value="S.BmaSJORF790P"/>
</dbReference>
<dbReference type="InterPro" id="IPR052021">
    <property type="entry name" value="Type-I_RS_S_subunit"/>
</dbReference>
<dbReference type="InterPro" id="IPR044946">
    <property type="entry name" value="Restrct_endonuc_typeI_TRD_sf"/>
</dbReference>
<evidence type="ECO:0000256" key="2">
    <source>
        <dbReference type="ARBA" id="ARBA00022747"/>
    </source>
</evidence>
<evidence type="ECO:0000256" key="4">
    <source>
        <dbReference type="SAM" id="Coils"/>
    </source>
</evidence>
<evidence type="ECO:0000313" key="7">
    <source>
        <dbReference type="Proteomes" id="UP000008963"/>
    </source>
</evidence>
<evidence type="ECO:0000259" key="5">
    <source>
        <dbReference type="Pfam" id="PF01420"/>
    </source>
</evidence>
<dbReference type="STRING" id="862908.BMS_0791"/>
<dbReference type="InterPro" id="IPR000055">
    <property type="entry name" value="Restrct_endonuc_typeI_TRD"/>
</dbReference>
<feature type="domain" description="Type I restriction modification DNA specificity" evidence="5">
    <location>
        <begin position="203"/>
        <end position="391"/>
    </location>
</feature>
<gene>
    <name evidence="6" type="ordered locus">BMS_0791</name>
</gene>
<dbReference type="Gene3D" id="1.10.287.1120">
    <property type="entry name" value="Bipartite methylase S protein"/>
    <property type="match status" value="1"/>
</dbReference>
<protein>
    <submittedName>
        <fullName evidence="6">Type I restriction enzyme specificity protein</fullName>
    </submittedName>
</protein>
<comment type="similarity">
    <text evidence="1">Belongs to the type-I restriction system S methylase family.</text>
</comment>
<dbReference type="KEGG" id="bmx:BMS_0791"/>
<proteinExistence type="inferred from homology"/>
<reference evidence="7" key="1">
    <citation type="journal article" date="2013" name="ISME J.">
        <title>A small predatory core genome in the divergent marine Bacteriovorax marinus SJ and the terrestrial Bdellovibrio bacteriovorus.</title>
        <authorList>
            <person name="Crossman L.C."/>
            <person name="Chen H."/>
            <person name="Cerdeno-Tarraga A.M."/>
            <person name="Brooks K."/>
            <person name="Quail M.A."/>
            <person name="Pineiro S.A."/>
            <person name="Hobley L."/>
            <person name="Sockett R.E."/>
            <person name="Bentley S.D."/>
            <person name="Parkhill J."/>
            <person name="Williams H.N."/>
            <person name="Stine O.C."/>
        </authorList>
    </citation>
    <scope>NUCLEOTIDE SEQUENCE [LARGE SCALE GENOMIC DNA]</scope>
    <source>
        <strain evidence="7">ATCC BAA-682 / DSM 15412 / SJ</strain>
    </source>
</reference>
<name>E1X5X4_HALMS</name>
<keyword evidence="3" id="KW-0238">DNA-binding</keyword>
<dbReference type="GO" id="GO:0003677">
    <property type="term" value="F:DNA binding"/>
    <property type="evidence" value="ECO:0007669"/>
    <property type="project" value="UniProtKB-KW"/>
</dbReference>
<dbReference type="CDD" id="cd17515">
    <property type="entry name" value="RMtype1_S_MjaORF132P_Sau1132ORF3780P-TRD1-CR1_like"/>
    <property type="match status" value="1"/>
</dbReference>
<sequence>MSKVKLGNHIKSYAGGTPSRGNMDYYRNGTIPWVKSGEVCRKYITSVEEKITEEAVQGSSAKWFPENSVLVALYGATAGQVSITKIKGTSNQAVLSVNGLDDFDNEYLYYLLTHSTPELLVKVQGSGQPNLSKKIIDELQVELKELAEQKKIAEILTSVDKVIELTEIEIEKLKNLKKGMMQDLLTKGIRHTKFKDTPIGKIPESWECSQIKDLIKNGFIEKVQDGNHGGAYPRVSDFTEKGIPFVSAKNLHEHGYVKFNECPKLPESYLPKLRIGFGKPGDVIFAHNATVGPTAYVPNSGQDFIVSTSTTLYRSNSEKLDNYYLYASLLSPLFQTQISKVMGQTTRNQVPITAQKEMYLTVPPLNEQNEINNAVKAILGTLISKEEKLQKLVSLKKGLMQDLLTGKVRVKV</sequence>
<dbReference type="HOGENOM" id="CLU_021095_10_0_7"/>
<dbReference type="OrthoDB" id="5296428at2"/>
<dbReference type="Gene3D" id="3.90.220.20">
    <property type="entry name" value="DNA methylase specificity domains"/>
    <property type="match status" value="2"/>
</dbReference>
<dbReference type="PANTHER" id="PTHR30408:SF12">
    <property type="entry name" value="TYPE I RESTRICTION ENZYME MJAVIII SPECIFICITY SUBUNIT"/>
    <property type="match status" value="1"/>
</dbReference>
<keyword evidence="4" id="KW-0175">Coiled coil</keyword>